<proteinExistence type="predicted"/>
<keyword evidence="1" id="KW-0812">Transmembrane</keyword>
<dbReference type="InterPro" id="IPR050545">
    <property type="entry name" value="Mycobact_MmpL"/>
</dbReference>
<feature type="transmembrane region" description="Helical" evidence="1">
    <location>
        <begin position="785"/>
        <end position="805"/>
    </location>
</feature>
<feature type="transmembrane region" description="Helical" evidence="1">
    <location>
        <begin position="360"/>
        <end position="379"/>
    </location>
</feature>
<evidence type="ECO:0000313" key="3">
    <source>
        <dbReference type="EMBL" id="HJA83682.1"/>
    </source>
</evidence>
<gene>
    <name evidence="3" type="ORF">H9785_06920</name>
</gene>
<evidence type="ECO:0000313" key="4">
    <source>
        <dbReference type="Proteomes" id="UP000823860"/>
    </source>
</evidence>
<comment type="caution">
    <text evidence="3">The sequence shown here is derived from an EMBL/GenBank/DDBJ whole genome shotgun (WGS) entry which is preliminary data.</text>
</comment>
<feature type="transmembrane region" description="Helical" evidence="1">
    <location>
        <begin position="689"/>
        <end position="709"/>
    </location>
</feature>
<keyword evidence="1" id="KW-0472">Membrane</keyword>
<keyword evidence="1" id="KW-1133">Transmembrane helix</keyword>
<accession>A0A9D2HTB5</accession>
<dbReference type="AlphaFoldDB" id="A0A9D2HTB5"/>
<keyword evidence="3" id="KW-0808">Transferase</keyword>
<dbReference type="GO" id="GO:0016746">
    <property type="term" value="F:acyltransferase activity"/>
    <property type="evidence" value="ECO:0007669"/>
    <property type="project" value="UniProtKB-KW"/>
</dbReference>
<dbReference type="Gene3D" id="1.20.1640.10">
    <property type="entry name" value="Multidrug efflux transporter AcrB transmembrane domain"/>
    <property type="match status" value="2"/>
</dbReference>
<dbReference type="SUPFAM" id="SSF69593">
    <property type="entry name" value="Glycerol-3-phosphate (1)-acyltransferase"/>
    <property type="match status" value="1"/>
</dbReference>
<dbReference type="SMART" id="SM00563">
    <property type="entry name" value="PlsC"/>
    <property type="match status" value="1"/>
</dbReference>
<organism evidence="3 4">
    <name type="scientific">Candidatus Bacteroides intestinavium</name>
    <dbReference type="NCBI Taxonomy" id="2838469"/>
    <lineage>
        <taxon>Bacteria</taxon>
        <taxon>Pseudomonadati</taxon>
        <taxon>Bacteroidota</taxon>
        <taxon>Bacteroidia</taxon>
        <taxon>Bacteroidales</taxon>
        <taxon>Bacteroidaceae</taxon>
        <taxon>Bacteroides</taxon>
    </lineage>
</organism>
<feature type="transmembrane region" description="Helical" evidence="1">
    <location>
        <begin position="268"/>
        <end position="286"/>
    </location>
</feature>
<dbReference type="SUPFAM" id="SSF82866">
    <property type="entry name" value="Multidrug efflux transporter AcrB transmembrane domain"/>
    <property type="match status" value="2"/>
</dbReference>
<feature type="domain" description="Phospholipid/glycerol acyltransferase" evidence="2">
    <location>
        <begin position="898"/>
        <end position="1007"/>
    </location>
</feature>
<feature type="transmembrane region" description="Helical" evidence="1">
    <location>
        <begin position="319"/>
        <end position="340"/>
    </location>
</feature>
<dbReference type="Pfam" id="PF01553">
    <property type="entry name" value="Acyltransferase"/>
    <property type="match status" value="1"/>
</dbReference>
<protein>
    <submittedName>
        <fullName evidence="3">1-acyl-sn-glycerol-3-phosphate acyltransferase</fullName>
    </submittedName>
</protein>
<dbReference type="PANTHER" id="PTHR33406">
    <property type="entry name" value="MEMBRANE PROTEIN MJ1562-RELATED"/>
    <property type="match status" value="1"/>
</dbReference>
<feature type="transmembrane region" description="Helical" evidence="1">
    <location>
        <begin position="385"/>
        <end position="408"/>
    </location>
</feature>
<dbReference type="Proteomes" id="UP000823860">
    <property type="component" value="Unassembled WGS sequence"/>
</dbReference>
<feature type="transmembrane region" description="Helical" evidence="1">
    <location>
        <begin position="435"/>
        <end position="453"/>
    </location>
</feature>
<dbReference type="PANTHER" id="PTHR33406:SF13">
    <property type="entry name" value="MEMBRANE PROTEIN YDFJ"/>
    <property type="match status" value="1"/>
</dbReference>
<reference evidence="3" key="1">
    <citation type="journal article" date="2021" name="PeerJ">
        <title>Extensive microbial diversity within the chicken gut microbiome revealed by metagenomics and culture.</title>
        <authorList>
            <person name="Gilroy R."/>
            <person name="Ravi A."/>
            <person name="Getino M."/>
            <person name="Pursley I."/>
            <person name="Horton D.L."/>
            <person name="Alikhan N.F."/>
            <person name="Baker D."/>
            <person name="Gharbi K."/>
            <person name="Hall N."/>
            <person name="Watson M."/>
            <person name="Adriaenssens E.M."/>
            <person name="Foster-Nyarko E."/>
            <person name="Jarju S."/>
            <person name="Secka A."/>
            <person name="Antonio M."/>
            <person name="Oren A."/>
            <person name="Chaudhuri R.R."/>
            <person name="La Ragione R."/>
            <person name="Hildebrand F."/>
            <person name="Pallen M.J."/>
        </authorList>
    </citation>
    <scope>NUCLEOTIDE SEQUENCE</scope>
    <source>
        <strain evidence="3">ChiHecec1B25-7008</strain>
    </source>
</reference>
<sequence length="1090" mass="122375">MTQWFLKIYDVLSRRRPWVAGVVCALALLCGVLALRMDYDEDIAAFMPLDEDARKYSEVFSSLGGQNRIAVVFRGRADDRIGVENAMDCFGQAVQRRDTARWVRRLQVRVDESTLMDVMRQLWQDYPSLLTADDYRRLDSLLADDAYPAAQMERNRQLLMLPTGAILAQGLPDDPLQLTPALLARLRGLNVGDAYQVVDGYLFRDSVGIALLESPFGISESRDNARLQELLDSCMSDVQAVCPEVRVSAVGAPLIAVTNATQIKRDSLLAVGLAVVLILSVLLYAFRRVGDLVWIGVSVLAGWLFALGAMAVLRDGLSLIVVGIGSVIIGIAVNYPLHFLEHLKHEGSVRETLREMVPPLLTGNITTVSAFLCLVLLDAQAMRDLGWFGSLTLVGTILFVLVCLPVFLRRRRVVSRRAGAFLPFRRWSLPHGRRAGRWMSAGVAVLTLFFAWLSRDTSFDSNMQHINYMTPAQREDLQFLSSSLQSQGDSLQLLYVVAEGRTPDEALRRNELLAARLEGLPGVDRVTGIAGFLLSDSLRRERMARWNAFWQRHEGAAGALERAAAEAGFAPGAFRPFADKIRGTTASADPGPREETPLYEQVGRQFMMHTADGGCRVVNFVRVERRSAGRVEERIAAALPAGCFVFSQEDVSNHLAETLSASFDYIGFVCGFVVFAFLWLSLGSVEMSLMAFLPLAVGWVWILGLMQLLGLQFNIVNIILATFIFGQGDDYTIFITEGLMAEYTTGRRRLEACRSSVVLSAVIMFIGIGTLIVSRHPALRSLAEVAIVGMAVVVVMACWLPPMVFRWLTEKHGRRREYPVTLGRLAASAVSMTCFLGGMFLLLIPYTVLIHRPLQRWWNGEAFYHRLLQRIARFVIRRVPGVRFRQRGGEDETFGRPAVIVCNHQSHLDLMALMQLSPRIIVLTNDWVWRNPYYGVVIHTAEFRPVSNGYDRNFPHLQDLVGRGYSIVVFPEGTRTRDGQIGRFHKGAFTLAKALDVDILPVCLHGLYDVLPKHDFMLRRGSVTMDVLPRVPVEEVRAVTDRELTRRMHQKYVDHYARMREELETDAWRRPYEAYKRKYKLRGREGIGGS</sequence>
<keyword evidence="3" id="KW-0012">Acyltransferase</keyword>
<feature type="transmembrane region" description="Helical" evidence="1">
    <location>
        <begin position="293"/>
        <end position="313"/>
    </location>
</feature>
<feature type="transmembrane region" description="Helical" evidence="1">
    <location>
        <begin position="825"/>
        <end position="846"/>
    </location>
</feature>
<feature type="transmembrane region" description="Helical" evidence="1">
    <location>
        <begin position="665"/>
        <end position="682"/>
    </location>
</feature>
<dbReference type="GO" id="GO:0016020">
    <property type="term" value="C:membrane"/>
    <property type="evidence" value="ECO:0007669"/>
    <property type="project" value="TreeGrafter"/>
</dbReference>
<name>A0A9D2HTB5_9BACE</name>
<feature type="transmembrane region" description="Helical" evidence="1">
    <location>
        <begin position="756"/>
        <end position="773"/>
    </location>
</feature>
<evidence type="ECO:0000256" key="1">
    <source>
        <dbReference type="SAM" id="Phobius"/>
    </source>
</evidence>
<dbReference type="EMBL" id="DWZE01000080">
    <property type="protein sequence ID" value="HJA83682.1"/>
    <property type="molecule type" value="Genomic_DNA"/>
</dbReference>
<evidence type="ECO:0000259" key="2">
    <source>
        <dbReference type="SMART" id="SM00563"/>
    </source>
</evidence>
<dbReference type="CDD" id="cd07989">
    <property type="entry name" value="LPLAT_AGPAT-like"/>
    <property type="match status" value="1"/>
</dbReference>
<feature type="transmembrane region" description="Helical" evidence="1">
    <location>
        <begin position="715"/>
        <end position="735"/>
    </location>
</feature>
<dbReference type="InterPro" id="IPR002123">
    <property type="entry name" value="Plipid/glycerol_acylTrfase"/>
</dbReference>
<reference evidence="3" key="2">
    <citation type="submission" date="2021-04" db="EMBL/GenBank/DDBJ databases">
        <authorList>
            <person name="Gilroy R."/>
        </authorList>
    </citation>
    <scope>NUCLEOTIDE SEQUENCE</scope>
    <source>
        <strain evidence="3">ChiHecec1B25-7008</strain>
    </source>
</reference>